<comment type="caution">
    <text evidence="1">The sequence shown here is derived from an EMBL/GenBank/DDBJ whole genome shotgun (WGS) entry which is preliminary data.</text>
</comment>
<gene>
    <name evidence="1" type="ORF">GGX14DRAFT_305495</name>
</gene>
<evidence type="ECO:0008006" key="3">
    <source>
        <dbReference type="Google" id="ProtNLM"/>
    </source>
</evidence>
<sequence>TGLSVRHVGERFQRSNETISKYFRRILLAVSTAPFYTTYVHLPLATDPVSDYIRNNPKFYPFFGDALGSMDGTHINCAPSAEDRQACRNRK</sequence>
<dbReference type="AlphaFoldDB" id="A0AAD6YR18"/>
<feature type="non-terminal residue" evidence="1">
    <location>
        <position position="91"/>
    </location>
</feature>
<feature type="non-terminal residue" evidence="1">
    <location>
        <position position="1"/>
    </location>
</feature>
<accession>A0AAD6YR18</accession>
<name>A0AAD6YR18_9AGAR</name>
<proteinExistence type="predicted"/>
<dbReference type="InterPro" id="IPR045249">
    <property type="entry name" value="HARBI1-like"/>
</dbReference>
<dbReference type="PANTHER" id="PTHR22930:SF228">
    <property type="entry name" value="PROTEIN ALP1-LIKE"/>
    <property type="match status" value="1"/>
</dbReference>
<protein>
    <recommendedName>
        <fullName evidence="3">Nuclease HARBI1</fullName>
    </recommendedName>
</protein>
<evidence type="ECO:0000313" key="1">
    <source>
        <dbReference type="EMBL" id="KAJ7227007.1"/>
    </source>
</evidence>
<dbReference type="EMBL" id="JARJCW010000003">
    <property type="protein sequence ID" value="KAJ7227007.1"/>
    <property type="molecule type" value="Genomic_DNA"/>
</dbReference>
<reference evidence="1" key="1">
    <citation type="submission" date="2023-03" db="EMBL/GenBank/DDBJ databases">
        <title>Massive genome expansion in bonnet fungi (Mycena s.s.) driven by repeated elements and novel gene families across ecological guilds.</title>
        <authorList>
            <consortium name="Lawrence Berkeley National Laboratory"/>
            <person name="Harder C.B."/>
            <person name="Miyauchi S."/>
            <person name="Viragh M."/>
            <person name="Kuo A."/>
            <person name="Thoen E."/>
            <person name="Andreopoulos B."/>
            <person name="Lu D."/>
            <person name="Skrede I."/>
            <person name="Drula E."/>
            <person name="Henrissat B."/>
            <person name="Morin E."/>
            <person name="Kohler A."/>
            <person name="Barry K."/>
            <person name="LaButti K."/>
            <person name="Morin E."/>
            <person name="Salamov A."/>
            <person name="Lipzen A."/>
            <person name="Mereny Z."/>
            <person name="Hegedus B."/>
            <person name="Baldrian P."/>
            <person name="Stursova M."/>
            <person name="Weitz H."/>
            <person name="Taylor A."/>
            <person name="Grigoriev I.V."/>
            <person name="Nagy L.G."/>
            <person name="Martin F."/>
            <person name="Kauserud H."/>
        </authorList>
    </citation>
    <scope>NUCLEOTIDE SEQUENCE</scope>
    <source>
        <strain evidence="1">9144</strain>
    </source>
</reference>
<organism evidence="1 2">
    <name type="scientific">Mycena pura</name>
    <dbReference type="NCBI Taxonomy" id="153505"/>
    <lineage>
        <taxon>Eukaryota</taxon>
        <taxon>Fungi</taxon>
        <taxon>Dikarya</taxon>
        <taxon>Basidiomycota</taxon>
        <taxon>Agaricomycotina</taxon>
        <taxon>Agaricomycetes</taxon>
        <taxon>Agaricomycetidae</taxon>
        <taxon>Agaricales</taxon>
        <taxon>Marasmiineae</taxon>
        <taxon>Mycenaceae</taxon>
        <taxon>Mycena</taxon>
    </lineage>
</organism>
<keyword evidence="2" id="KW-1185">Reference proteome</keyword>
<dbReference type="PANTHER" id="PTHR22930">
    <property type="match status" value="1"/>
</dbReference>
<dbReference type="Proteomes" id="UP001219525">
    <property type="component" value="Unassembled WGS sequence"/>
</dbReference>
<evidence type="ECO:0000313" key="2">
    <source>
        <dbReference type="Proteomes" id="UP001219525"/>
    </source>
</evidence>